<dbReference type="Gene3D" id="3.30.360.10">
    <property type="entry name" value="Dihydrodipicolinate Reductase, domain 2"/>
    <property type="match status" value="1"/>
</dbReference>
<dbReference type="GO" id="GO:0000166">
    <property type="term" value="F:nucleotide binding"/>
    <property type="evidence" value="ECO:0007669"/>
    <property type="project" value="InterPro"/>
</dbReference>
<keyword evidence="1" id="KW-0560">Oxidoreductase</keyword>
<dbReference type="PANTHER" id="PTHR43818">
    <property type="entry name" value="BCDNA.GH03377"/>
    <property type="match status" value="1"/>
</dbReference>
<organism evidence="4 5">
    <name type="scientific">Halosimplex carlsbadense 2-9-1</name>
    <dbReference type="NCBI Taxonomy" id="797114"/>
    <lineage>
        <taxon>Archaea</taxon>
        <taxon>Methanobacteriati</taxon>
        <taxon>Methanobacteriota</taxon>
        <taxon>Stenosarchaea group</taxon>
        <taxon>Halobacteria</taxon>
        <taxon>Halobacteriales</taxon>
        <taxon>Haloarculaceae</taxon>
        <taxon>Halosimplex</taxon>
    </lineage>
</organism>
<dbReference type="Gene3D" id="3.40.50.720">
    <property type="entry name" value="NAD(P)-binding Rossmann-like Domain"/>
    <property type="match status" value="1"/>
</dbReference>
<evidence type="ECO:0000256" key="1">
    <source>
        <dbReference type="ARBA" id="ARBA00023002"/>
    </source>
</evidence>
<dbReference type="OrthoDB" id="25239at2157"/>
<dbReference type="InterPro" id="IPR050463">
    <property type="entry name" value="Gfo/Idh/MocA_oxidrdct_glycsds"/>
</dbReference>
<dbReference type="AlphaFoldDB" id="M0CIQ5"/>
<dbReference type="eggNOG" id="arCOG01622">
    <property type="taxonomic scope" value="Archaea"/>
</dbReference>
<dbReference type="SUPFAM" id="SSF51735">
    <property type="entry name" value="NAD(P)-binding Rossmann-fold domains"/>
    <property type="match status" value="1"/>
</dbReference>
<dbReference type="InterPro" id="IPR000683">
    <property type="entry name" value="Gfo/Idh/MocA-like_OxRdtase_N"/>
</dbReference>
<proteinExistence type="predicted"/>
<evidence type="ECO:0000313" key="4">
    <source>
        <dbReference type="EMBL" id="ELZ23111.1"/>
    </source>
</evidence>
<dbReference type="STRING" id="797114.C475_15719"/>
<dbReference type="InterPro" id="IPR055170">
    <property type="entry name" value="GFO_IDH_MocA-like_dom"/>
</dbReference>
<dbReference type="PANTHER" id="PTHR43818:SF11">
    <property type="entry name" value="BCDNA.GH03377"/>
    <property type="match status" value="1"/>
</dbReference>
<comment type="caution">
    <text evidence="4">The sequence shown here is derived from an EMBL/GenBank/DDBJ whole genome shotgun (WGS) entry which is preliminary data.</text>
</comment>
<protein>
    <submittedName>
        <fullName evidence="4">Oxidoreductase domain-containing protein</fullName>
    </submittedName>
</protein>
<keyword evidence="5" id="KW-1185">Reference proteome</keyword>
<evidence type="ECO:0000313" key="5">
    <source>
        <dbReference type="Proteomes" id="UP000011626"/>
    </source>
</evidence>
<evidence type="ECO:0000259" key="3">
    <source>
        <dbReference type="Pfam" id="PF22725"/>
    </source>
</evidence>
<dbReference type="InterPro" id="IPR036291">
    <property type="entry name" value="NAD(P)-bd_dom_sf"/>
</dbReference>
<reference evidence="4 5" key="1">
    <citation type="journal article" date="2014" name="PLoS Genet.">
        <title>Phylogenetically driven sequencing of extremely halophilic archaea reveals strategies for static and dynamic osmo-response.</title>
        <authorList>
            <person name="Becker E.A."/>
            <person name="Seitzer P.M."/>
            <person name="Tritt A."/>
            <person name="Larsen D."/>
            <person name="Krusor M."/>
            <person name="Yao A.I."/>
            <person name="Wu D."/>
            <person name="Madern D."/>
            <person name="Eisen J.A."/>
            <person name="Darling A.E."/>
            <person name="Facciotti M.T."/>
        </authorList>
    </citation>
    <scope>NUCLEOTIDE SEQUENCE [LARGE SCALE GENOMIC DNA]</scope>
    <source>
        <strain evidence="4 5">2-9-1</strain>
    </source>
</reference>
<gene>
    <name evidence="4" type="ORF">C475_15719</name>
</gene>
<sequence length="365" mass="39277">MGVRTAVIGAGTVSDAHLSADAANPNADLVAVCDLDERRARAAASEYGITPYFDLDELLAGEDLDLVHVCTSVQTHLPLARSVIEAGVACVIEKPIAESVAEVEELQSLSERHDVPVTVIHQGLFGPAMRKARRLIDAGELGELQSVQLVKSGLTYPDEAQRGEWVFELPGGEFEEGLPHHIYPALAVGGYPEDRDAVDVVTSLRGTYEEAFTYDSAQVQYTTESGTLCTASMTAGGQPEQLLQVQGTDGSITVDMMTQVVLQSRGTYEGSSVGKVKKNVDACFDRLAGTARNAKMVAERQFDEGWETEKRINTHAYQLAAVVDAVSTGGPMPVPLEEGWWTIAIMELIREEGAEPQKQASVADD</sequence>
<name>M0CIQ5_9EURY</name>
<dbReference type="SUPFAM" id="SSF55347">
    <property type="entry name" value="Glyceraldehyde-3-phosphate dehydrogenase-like, C-terminal domain"/>
    <property type="match status" value="1"/>
</dbReference>
<dbReference type="RefSeq" id="WP_006884811.1">
    <property type="nucleotide sequence ID" value="NZ_AOIU01000034.1"/>
</dbReference>
<dbReference type="Pfam" id="PF22725">
    <property type="entry name" value="GFO_IDH_MocA_C3"/>
    <property type="match status" value="1"/>
</dbReference>
<dbReference type="Proteomes" id="UP000011626">
    <property type="component" value="Unassembled WGS sequence"/>
</dbReference>
<feature type="domain" description="Gfo/Idh/MocA-like oxidoreductase N-terminal" evidence="2">
    <location>
        <begin position="4"/>
        <end position="121"/>
    </location>
</feature>
<dbReference type="Pfam" id="PF01408">
    <property type="entry name" value="GFO_IDH_MocA"/>
    <property type="match status" value="1"/>
</dbReference>
<feature type="domain" description="GFO/IDH/MocA-like oxidoreductase" evidence="3">
    <location>
        <begin position="129"/>
        <end position="252"/>
    </location>
</feature>
<evidence type="ECO:0000259" key="2">
    <source>
        <dbReference type="Pfam" id="PF01408"/>
    </source>
</evidence>
<dbReference type="EMBL" id="AOIU01000034">
    <property type="protein sequence ID" value="ELZ23111.1"/>
    <property type="molecule type" value="Genomic_DNA"/>
</dbReference>
<dbReference type="GO" id="GO:0016491">
    <property type="term" value="F:oxidoreductase activity"/>
    <property type="evidence" value="ECO:0007669"/>
    <property type="project" value="UniProtKB-KW"/>
</dbReference>
<accession>M0CIQ5</accession>